<dbReference type="RefSeq" id="WP_244148735.1">
    <property type="nucleotide sequence ID" value="NZ_FMXO01000013.1"/>
</dbReference>
<sequence length="51" mass="5437">MRFSVIIPSRGTRPKALAQAIASVQLSVSHAADFLDPNEVEILVGFDGVRG</sequence>
<gene>
    <name evidence="1" type="ORF">SAMN05660653_02360</name>
</gene>
<organism evidence="1 2">
    <name type="scientific">Desulfonatronum thiosulfatophilum</name>
    <dbReference type="NCBI Taxonomy" id="617002"/>
    <lineage>
        <taxon>Bacteria</taxon>
        <taxon>Pseudomonadati</taxon>
        <taxon>Thermodesulfobacteriota</taxon>
        <taxon>Desulfovibrionia</taxon>
        <taxon>Desulfovibrionales</taxon>
        <taxon>Desulfonatronaceae</taxon>
        <taxon>Desulfonatronum</taxon>
    </lineage>
</organism>
<dbReference type="STRING" id="617002.SAMN05660653_02360"/>
<dbReference type="Proteomes" id="UP000198771">
    <property type="component" value="Unassembled WGS sequence"/>
</dbReference>
<reference evidence="1 2" key="1">
    <citation type="submission" date="2016-10" db="EMBL/GenBank/DDBJ databases">
        <authorList>
            <person name="de Groot N.N."/>
        </authorList>
    </citation>
    <scope>NUCLEOTIDE SEQUENCE [LARGE SCALE GENOMIC DNA]</scope>
    <source>
        <strain evidence="1 2">ASO4-2</strain>
    </source>
</reference>
<evidence type="ECO:0000313" key="2">
    <source>
        <dbReference type="Proteomes" id="UP000198771"/>
    </source>
</evidence>
<proteinExistence type="predicted"/>
<name>A0A1G6DSA7_9BACT</name>
<keyword evidence="2" id="KW-1185">Reference proteome</keyword>
<accession>A0A1G6DSA7</accession>
<evidence type="ECO:0000313" key="1">
    <source>
        <dbReference type="EMBL" id="SDB48001.1"/>
    </source>
</evidence>
<protein>
    <submittedName>
        <fullName evidence="1">Uncharacterized protein</fullName>
    </submittedName>
</protein>
<dbReference type="AlphaFoldDB" id="A0A1G6DSA7"/>
<dbReference type="EMBL" id="FMXO01000013">
    <property type="protein sequence ID" value="SDB48001.1"/>
    <property type="molecule type" value="Genomic_DNA"/>
</dbReference>